<gene>
    <name evidence="1" type="ORF">GWK47_054864</name>
</gene>
<sequence>MTDATNGQLGDITAWGRRWQVKFAAEKTQAMVISHSREDARLLEGKLKFGDIKDCAIKDSINILGVEVDSRLSFYRHLETVARRSSLRVTQLRRVRHLLDVDGLMRLYMAQVRPVMEYSPLTWMNSTQCHLSLLDKVQRRAECLIQPTDGQQCKEQWRDDPRFQLDSLGHRKRVGALTVLHKAQVQQSSHLAGLRVPWTRSERATRTVVSGDLLEAPRTHTATGQPSLTWATATLWNAFTAEVDVVALNTQQVMVAAHRWCRTHPL</sequence>
<dbReference type="EMBL" id="JACEEZ010017967">
    <property type="protein sequence ID" value="KAG0717235.1"/>
    <property type="molecule type" value="Genomic_DNA"/>
</dbReference>
<comment type="caution">
    <text evidence="1">The sequence shown here is derived from an EMBL/GenBank/DDBJ whole genome shotgun (WGS) entry which is preliminary data.</text>
</comment>
<evidence type="ECO:0008006" key="3">
    <source>
        <dbReference type="Google" id="ProtNLM"/>
    </source>
</evidence>
<evidence type="ECO:0000313" key="1">
    <source>
        <dbReference type="EMBL" id="KAG0717235.1"/>
    </source>
</evidence>
<keyword evidence="2" id="KW-1185">Reference proteome</keyword>
<dbReference type="PANTHER" id="PTHR33332">
    <property type="entry name" value="REVERSE TRANSCRIPTASE DOMAIN-CONTAINING PROTEIN"/>
    <property type="match status" value="1"/>
</dbReference>
<reference evidence="1" key="1">
    <citation type="submission" date="2020-07" db="EMBL/GenBank/DDBJ databases">
        <title>The High-quality genome of the commercially important snow crab, Chionoecetes opilio.</title>
        <authorList>
            <person name="Jeong J.-H."/>
            <person name="Ryu S."/>
        </authorList>
    </citation>
    <scope>NUCLEOTIDE SEQUENCE</scope>
    <source>
        <strain evidence="1">MADBK_172401_WGS</strain>
        <tissue evidence="1">Digestive gland</tissue>
    </source>
</reference>
<accession>A0A8J4XYM7</accession>
<dbReference type="Proteomes" id="UP000770661">
    <property type="component" value="Unassembled WGS sequence"/>
</dbReference>
<name>A0A8J4XYM7_CHIOP</name>
<protein>
    <recommendedName>
        <fullName evidence="3">Reverse transcriptase</fullName>
    </recommendedName>
</protein>
<dbReference type="AlphaFoldDB" id="A0A8J4XYM7"/>
<dbReference type="OrthoDB" id="411871at2759"/>
<organism evidence="1 2">
    <name type="scientific">Chionoecetes opilio</name>
    <name type="common">Atlantic snow crab</name>
    <name type="synonym">Cancer opilio</name>
    <dbReference type="NCBI Taxonomy" id="41210"/>
    <lineage>
        <taxon>Eukaryota</taxon>
        <taxon>Metazoa</taxon>
        <taxon>Ecdysozoa</taxon>
        <taxon>Arthropoda</taxon>
        <taxon>Crustacea</taxon>
        <taxon>Multicrustacea</taxon>
        <taxon>Malacostraca</taxon>
        <taxon>Eumalacostraca</taxon>
        <taxon>Eucarida</taxon>
        <taxon>Decapoda</taxon>
        <taxon>Pleocyemata</taxon>
        <taxon>Brachyura</taxon>
        <taxon>Eubrachyura</taxon>
        <taxon>Majoidea</taxon>
        <taxon>Majidae</taxon>
        <taxon>Chionoecetes</taxon>
    </lineage>
</organism>
<evidence type="ECO:0000313" key="2">
    <source>
        <dbReference type="Proteomes" id="UP000770661"/>
    </source>
</evidence>
<proteinExistence type="predicted"/>